<keyword evidence="3" id="KW-1185">Reference proteome</keyword>
<feature type="compositionally biased region" description="Low complexity" evidence="1">
    <location>
        <begin position="134"/>
        <end position="156"/>
    </location>
</feature>
<reference evidence="2 3" key="1">
    <citation type="journal article" date="2023" name="IScience">
        <title>Expanded male sex-determining region conserved during the evolution of homothallism in the green alga Volvox.</title>
        <authorList>
            <person name="Yamamoto K."/>
            <person name="Matsuzaki R."/>
            <person name="Mahakham W."/>
            <person name="Heman W."/>
            <person name="Sekimoto H."/>
            <person name="Kawachi M."/>
            <person name="Minakuchi Y."/>
            <person name="Toyoda A."/>
            <person name="Nozaki H."/>
        </authorList>
    </citation>
    <scope>NUCLEOTIDE SEQUENCE [LARGE SCALE GENOMIC DNA]</scope>
    <source>
        <strain evidence="2 3">NIES-4468</strain>
    </source>
</reference>
<evidence type="ECO:0000313" key="3">
    <source>
        <dbReference type="Proteomes" id="UP001165090"/>
    </source>
</evidence>
<evidence type="ECO:0000256" key="1">
    <source>
        <dbReference type="SAM" id="MobiDB-lite"/>
    </source>
</evidence>
<feature type="non-terminal residue" evidence="2">
    <location>
        <position position="1"/>
    </location>
</feature>
<gene>
    <name evidence="2" type="ORF">VaNZ11_003228</name>
</gene>
<dbReference type="EMBL" id="BSDZ01000009">
    <property type="protein sequence ID" value="GLI60974.1"/>
    <property type="molecule type" value="Genomic_DNA"/>
</dbReference>
<feature type="compositionally biased region" description="Acidic residues" evidence="1">
    <location>
        <begin position="113"/>
        <end position="122"/>
    </location>
</feature>
<protein>
    <submittedName>
        <fullName evidence="2">Uncharacterized protein</fullName>
    </submittedName>
</protein>
<proteinExistence type="predicted"/>
<accession>A0ABQ5RU32</accession>
<organism evidence="2 3">
    <name type="scientific">Volvox africanus</name>
    <dbReference type="NCBI Taxonomy" id="51714"/>
    <lineage>
        <taxon>Eukaryota</taxon>
        <taxon>Viridiplantae</taxon>
        <taxon>Chlorophyta</taxon>
        <taxon>core chlorophytes</taxon>
        <taxon>Chlorophyceae</taxon>
        <taxon>CS clade</taxon>
        <taxon>Chlamydomonadales</taxon>
        <taxon>Volvocaceae</taxon>
        <taxon>Volvox</taxon>
    </lineage>
</organism>
<feature type="region of interest" description="Disordered" evidence="1">
    <location>
        <begin position="113"/>
        <end position="169"/>
    </location>
</feature>
<name>A0ABQ5RU32_9CHLO</name>
<sequence>LDKAGRGGPGRWPSAAAAAQSMRDYVGALLEERRAEAMARAEAEAEARAAAAAAAAAVATAGTTAATVLQFVDEPRPLTSPDPLRLGGHKGIAGMVFGSDTSRPCFGGAEDWEGDHVDDDSDATSSVRTGHCTGGSAADAGGRAAADAGWKAADAGWTQGGKEPTQRGV</sequence>
<evidence type="ECO:0000313" key="2">
    <source>
        <dbReference type="EMBL" id="GLI60974.1"/>
    </source>
</evidence>
<comment type="caution">
    <text evidence="2">The sequence shown here is derived from an EMBL/GenBank/DDBJ whole genome shotgun (WGS) entry which is preliminary data.</text>
</comment>
<dbReference type="Proteomes" id="UP001165090">
    <property type="component" value="Unassembled WGS sequence"/>
</dbReference>